<reference evidence="1" key="1">
    <citation type="submission" date="2023-04" db="EMBL/GenBank/DDBJ databases">
        <title>Phytophthora fragariaefolia NBRC 109709.</title>
        <authorList>
            <person name="Ichikawa N."/>
            <person name="Sato H."/>
            <person name="Tonouchi N."/>
        </authorList>
    </citation>
    <scope>NUCLEOTIDE SEQUENCE</scope>
    <source>
        <strain evidence="1">NBRC 109709</strain>
    </source>
</reference>
<gene>
    <name evidence="1" type="ORF">Pfra01_002041400</name>
</gene>
<evidence type="ECO:0000313" key="2">
    <source>
        <dbReference type="Proteomes" id="UP001165121"/>
    </source>
</evidence>
<name>A0A9W6XZA1_9STRA</name>
<dbReference type="OrthoDB" id="128646at2759"/>
<dbReference type="AlphaFoldDB" id="A0A9W6XZA1"/>
<protein>
    <submittedName>
        <fullName evidence="1">Unnamed protein product</fullName>
    </submittedName>
</protein>
<evidence type="ECO:0000313" key="1">
    <source>
        <dbReference type="EMBL" id="GMF50896.1"/>
    </source>
</evidence>
<accession>A0A9W6XZA1</accession>
<keyword evidence="2" id="KW-1185">Reference proteome</keyword>
<proteinExistence type="predicted"/>
<dbReference type="EMBL" id="BSXT01002787">
    <property type="protein sequence ID" value="GMF50896.1"/>
    <property type="molecule type" value="Genomic_DNA"/>
</dbReference>
<sequence length="131" mass="14661">MISRDILLGANKIVHELIVLDVGDRCDMLLGLPWIARHDTVIIWKWRTAVRYRNSSAKNSDGPASIAEATLSASLSHQRQRGARLPLIAQCHHQPLQQALGRSVNRIGMCNSLEYPMISPPSYMPLDHKLS</sequence>
<organism evidence="1 2">
    <name type="scientific">Phytophthora fragariaefolia</name>
    <dbReference type="NCBI Taxonomy" id="1490495"/>
    <lineage>
        <taxon>Eukaryota</taxon>
        <taxon>Sar</taxon>
        <taxon>Stramenopiles</taxon>
        <taxon>Oomycota</taxon>
        <taxon>Peronosporomycetes</taxon>
        <taxon>Peronosporales</taxon>
        <taxon>Peronosporaceae</taxon>
        <taxon>Phytophthora</taxon>
    </lineage>
</organism>
<dbReference type="Proteomes" id="UP001165121">
    <property type="component" value="Unassembled WGS sequence"/>
</dbReference>
<comment type="caution">
    <text evidence="1">The sequence shown here is derived from an EMBL/GenBank/DDBJ whole genome shotgun (WGS) entry which is preliminary data.</text>
</comment>